<dbReference type="Pfam" id="PF07729">
    <property type="entry name" value="FCD"/>
    <property type="match status" value="1"/>
</dbReference>
<evidence type="ECO:0000313" key="6">
    <source>
        <dbReference type="Proteomes" id="UP000183982"/>
    </source>
</evidence>
<organism evidence="5 6">
    <name type="scientific">Shimia gijangensis</name>
    <dbReference type="NCBI Taxonomy" id="1470563"/>
    <lineage>
        <taxon>Bacteria</taxon>
        <taxon>Pseudomonadati</taxon>
        <taxon>Pseudomonadota</taxon>
        <taxon>Alphaproteobacteria</taxon>
        <taxon>Rhodobacterales</taxon>
        <taxon>Roseobacteraceae</taxon>
    </lineage>
</organism>
<dbReference type="GO" id="GO:0003700">
    <property type="term" value="F:DNA-binding transcription factor activity"/>
    <property type="evidence" value="ECO:0007669"/>
    <property type="project" value="InterPro"/>
</dbReference>
<keyword evidence="6" id="KW-1185">Reference proteome</keyword>
<keyword evidence="2" id="KW-0238">DNA-binding</keyword>
<keyword evidence="3" id="KW-0804">Transcription</keyword>
<evidence type="ECO:0000256" key="2">
    <source>
        <dbReference type="ARBA" id="ARBA00023125"/>
    </source>
</evidence>
<dbReference type="PROSITE" id="PS50949">
    <property type="entry name" value="HTH_GNTR"/>
    <property type="match status" value="1"/>
</dbReference>
<keyword evidence="1" id="KW-0805">Transcription regulation</keyword>
<dbReference type="Gene3D" id="1.20.120.530">
    <property type="entry name" value="GntR ligand-binding domain-like"/>
    <property type="match status" value="1"/>
</dbReference>
<reference evidence="6" key="1">
    <citation type="submission" date="2016-11" db="EMBL/GenBank/DDBJ databases">
        <authorList>
            <person name="Varghese N."/>
            <person name="Submissions S."/>
        </authorList>
    </citation>
    <scope>NUCLEOTIDE SEQUENCE [LARGE SCALE GENOMIC DNA]</scope>
    <source>
        <strain evidence="6">DSM 100564</strain>
    </source>
</reference>
<feature type="domain" description="HTH gntR-type" evidence="4">
    <location>
        <begin position="14"/>
        <end position="81"/>
    </location>
</feature>
<dbReference type="SUPFAM" id="SSF48008">
    <property type="entry name" value="GntR ligand-binding domain-like"/>
    <property type="match status" value="1"/>
</dbReference>
<evidence type="ECO:0000259" key="4">
    <source>
        <dbReference type="PROSITE" id="PS50949"/>
    </source>
</evidence>
<evidence type="ECO:0000256" key="1">
    <source>
        <dbReference type="ARBA" id="ARBA00023015"/>
    </source>
</evidence>
<accession>A0A1M6LUP8</accession>
<dbReference type="InterPro" id="IPR008920">
    <property type="entry name" value="TF_FadR/GntR_C"/>
</dbReference>
<dbReference type="CDD" id="cd07377">
    <property type="entry name" value="WHTH_GntR"/>
    <property type="match status" value="1"/>
</dbReference>
<protein>
    <submittedName>
        <fullName evidence="5">Transcriptional regulator, GntR family</fullName>
    </submittedName>
</protein>
<dbReference type="PANTHER" id="PTHR43537:SF41">
    <property type="entry name" value="TRANSCRIPTIONAL REGULATORY PROTEIN"/>
    <property type="match status" value="1"/>
</dbReference>
<dbReference type="PANTHER" id="PTHR43537">
    <property type="entry name" value="TRANSCRIPTIONAL REGULATOR, GNTR FAMILY"/>
    <property type="match status" value="1"/>
</dbReference>
<evidence type="ECO:0000313" key="5">
    <source>
        <dbReference type="EMBL" id="SHJ74900.1"/>
    </source>
</evidence>
<name>A0A1M6LUP8_9RHOB</name>
<proteinExistence type="predicted"/>
<evidence type="ECO:0000256" key="3">
    <source>
        <dbReference type="ARBA" id="ARBA00023163"/>
    </source>
</evidence>
<dbReference type="RefSeq" id="WP_073252832.1">
    <property type="nucleotide sequence ID" value="NZ_FQZQ01000012.1"/>
</dbReference>
<dbReference type="SUPFAM" id="SSF46785">
    <property type="entry name" value="Winged helix' DNA-binding domain"/>
    <property type="match status" value="1"/>
</dbReference>
<dbReference type="Pfam" id="PF00392">
    <property type="entry name" value="GntR"/>
    <property type="match status" value="1"/>
</dbReference>
<dbReference type="SMART" id="SM00895">
    <property type="entry name" value="FCD"/>
    <property type="match status" value="1"/>
</dbReference>
<sequence>MALGMKSVDIGKSASAAKLVFEAVRKAIIEGELREGEPLRQDELARLFNTSRIPVREALTILEQQGLVKTERFKGSVVAGHSLEEASEIFDFRALLETEVIRQAVPNMTPETLETARAVIERFSSASDPMMYGDLNREFHETLYRASGLTYHMGLIVNSLDRIDRYLRAQLVISEGTKRATREHLDILAACERGNAELASQITAEHILGAKQSLVRHIQAVTKG</sequence>
<dbReference type="Proteomes" id="UP000183982">
    <property type="component" value="Unassembled WGS sequence"/>
</dbReference>
<dbReference type="EMBL" id="FQZQ01000012">
    <property type="protein sequence ID" value="SHJ74900.1"/>
    <property type="molecule type" value="Genomic_DNA"/>
</dbReference>
<gene>
    <name evidence="5" type="ORF">SAMN05444000_112111</name>
</gene>
<dbReference type="GO" id="GO:0003677">
    <property type="term" value="F:DNA binding"/>
    <property type="evidence" value="ECO:0007669"/>
    <property type="project" value="UniProtKB-KW"/>
</dbReference>
<dbReference type="InterPro" id="IPR000524">
    <property type="entry name" value="Tscrpt_reg_HTH_GntR"/>
</dbReference>
<dbReference type="SMART" id="SM00345">
    <property type="entry name" value="HTH_GNTR"/>
    <property type="match status" value="1"/>
</dbReference>
<dbReference type="InterPro" id="IPR036388">
    <property type="entry name" value="WH-like_DNA-bd_sf"/>
</dbReference>
<dbReference type="InterPro" id="IPR011711">
    <property type="entry name" value="GntR_C"/>
</dbReference>
<dbReference type="OrthoDB" id="7834120at2"/>
<dbReference type="InterPro" id="IPR036390">
    <property type="entry name" value="WH_DNA-bd_sf"/>
</dbReference>
<dbReference type="AlphaFoldDB" id="A0A1M6LUP8"/>
<dbReference type="Gene3D" id="1.10.10.10">
    <property type="entry name" value="Winged helix-like DNA-binding domain superfamily/Winged helix DNA-binding domain"/>
    <property type="match status" value="1"/>
</dbReference>
<dbReference type="STRING" id="1470563.SAMN05444000_112111"/>